<evidence type="ECO:0000313" key="12">
    <source>
        <dbReference type="EMBL" id="HIQ62690.1"/>
    </source>
</evidence>
<evidence type="ECO:0000313" key="13">
    <source>
        <dbReference type="Proteomes" id="UP000886819"/>
    </source>
</evidence>
<reference evidence="12" key="2">
    <citation type="journal article" date="2021" name="PeerJ">
        <title>Extensive microbial diversity within the chicken gut microbiome revealed by metagenomics and culture.</title>
        <authorList>
            <person name="Gilroy R."/>
            <person name="Ravi A."/>
            <person name="Getino M."/>
            <person name="Pursley I."/>
            <person name="Horton D.L."/>
            <person name="Alikhan N.F."/>
            <person name="Baker D."/>
            <person name="Gharbi K."/>
            <person name="Hall N."/>
            <person name="Watson M."/>
            <person name="Adriaenssens E.M."/>
            <person name="Foster-Nyarko E."/>
            <person name="Jarju S."/>
            <person name="Secka A."/>
            <person name="Antonio M."/>
            <person name="Oren A."/>
            <person name="Chaudhuri R.R."/>
            <person name="La Ragione R."/>
            <person name="Hildebrand F."/>
            <person name="Pallen M.J."/>
        </authorList>
    </citation>
    <scope>NUCLEOTIDE SEQUENCE</scope>
    <source>
        <strain evidence="12">ChiHile30-977</strain>
    </source>
</reference>
<feature type="site" description="Discriminates between blocked and unblocked aminoacyl-tRNA" evidence="8">
    <location>
        <position position="11"/>
    </location>
</feature>
<dbReference type="Pfam" id="PF01195">
    <property type="entry name" value="Pept_tRNA_hydro"/>
    <property type="match status" value="1"/>
</dbReference>
<evidence type="ECO:0000256" key="7">
    <source>
        <dbReference type="ARBA" id="ARBA00050038"/>
    </source>
</evidence>
<dbReference type="GO" id="GO:0005737">
    <property type="term" value="C:cytoplasm"/>
    <property type="evidence" value="ECO:0007669"/>
    <property type="project" value="UniProtKB-SubCell"/>
</dbReference>
<name>A0A9D1CIE3_9FIRM</name>
<feature type="binding site" evidence="8">
    <location>
        <position position="68"/>
    </location>
    <ligand>
        <name>tRNA</name>
        <dbReference type="ChEBI" id="CHEBI:17843"/>
    </ligand>
</feature>
<evidence type="ECO:0000256" key="9">
    <source>
        <dbReference type="RuleBase" id="RU000673"/>
    </source>
</evidence>
<keyword evidence="2 8" id="KW-0820">tRNA-binding</keyword>
<feature type="binding site" evidence="8">
    <location>
        <position position="66"/>
    </location>
    <ligand>
        <name>tRNA</name>
        <dbReference type="ChEBI" id="CHEBI:17843"/>
    </ligand>
</feature>
<evidence type="ECO:0000256" key="4">
    <source>
        <dbReference type="ARBA" id="ARBA00022884"/>
    </source>
</evidence>
<evidence type="ECO:0000256" key="3">
    <source>
        <dbReference type="ARBA" id="ARBA00022801"/>
    </source>
</evidence>
<dbReference type="CDD" id="cd00462">
    <property type="entry name" value="PTH"/>
    <property type="match status" value="1"/>
</dbReference>
<comment type="subunit">
    <text evidence="8">Monomer.</text>
</comment>
<dbReference type="Proteomes" id="UP000886819">
    <property type="component" value="Unassembled WGS sequence"/>
</dbReference>
<evidence type="ECO:0000256" key="6">
    <source>
        <dbReference type="ARBA" id="ARBA00048707"/>
    </source>
</evidence>
<feature type="binding site" evidence="8">
    <location>
        <position position="16"/>
    </location>
    <ligand>
        <name>tRNA</name>
        <dbReference type="ChEBI" id="CHEBI:17843"/>
    </ligand>
</feature>
<feature type="binding site" evidence="8">
    <location>
        <position position="114"/>
    </location>
    <ligand>
        <name>tRNA</name>
        <dbReference type="ChEBI" id="CHEBI:17843"/>
    </ligand>
</feature>
<comment type="subcellular location">
    <subcellularLocation>
        <location evidence="8">Cytoplasm</location>
    </subcellularLocation>
</comment>
<sequence>MSVFLIVGLGNPGREYEHTRHNVGFDVVDILAQKMGIRIQRLRGRALVGEGMYRGRRLVLARPQTFMNLSGESVVRLCAWYKPAAQDMAVVYDDADLPPGSVRVRAGGSAGTHNGMRSIISCLGRQDFPRVRVGIGAPPPQWEMADWVLSHYPDEAARKVAFDGYMTAADALLTLVEEGVEAAMRTFNRKPPKADANGPQAAAREDT</sequence>
<dbReference type="HAMAP" id="MF_00083">
    <property type="entry name" value="Pept_tRNA_hydro_bact"/>
    <property type="match status" value="1"/>
</dbReference>
<feature type="active site" description="Proton acceptor" evidence="8">
    <location>
        <position position="21"/>
    </location>
</feature>
<dbReference type="PANTHER" id="PTHR17224">
    <property type="entry name" value="PEPTIDYL-TRNA HYDROLASE"/>
    <property type="match status" value="1"/>
</dbReference>
<accession>A0A9D1CIE3</accession>
<comment type="catalytic activity">
    <reaction evidence="6 8 9">
        <text>an N-acyl-L-alpha-aminoacyl-tRNA + H2O = an N-acyl-L-amino acid + a tRNA + H(+)</text>
        <dbReference type="Rhea" id="RHEA:54448"/>
        <dbReference type="Rhea" id="RHEA-COMP:10123"/>
        <dbReference type="Rhea" id="RHEA-COMP:13883"/>
        <dbReference type="ChEBI" id="CHEBI:15377"/>
        <dbReference type="ChEBI" id="CHEBI:15378"/>
        <dbReference type="ChEBI" id="CHEBI:59874"/>
        <dbReference type="ChEBI" id="CHEBI:78442"/>
        <dbReference type="ChEBI" id="CHEBI:138191"/>
        <dbReference type="EC" id="3.1.1.29"/>
    </reaction>
</comment>
<keyword evidence="4 8" id="KW-0694">RNA-binding</keyword>
<dbReference type="GO" id="GO:0006515">
    <property type="term" value="P:protein quality control for misfolded or incompletely synthesized proteins"/>
    <property type="evidence" value="ECO:0007669"/>
    <property type="project" value="UniProtKB-UniRule"/>
</dbReference>
<comment type="function">
    <text evidence="8">Catalyzes the release of premature peptidyl moieties from peptidyl-tRNA molecules trapped in stalled 50S ribosomal subunits, and thus maintains levels of free tRNAs and 50S ribosomes.</text>
</comment>
<dbReference type="EC" id="3.1.1.29" evidence="1 8"/>
<dbReference type="PROSITE" id="PS01196">
    <property type="entry name" value="PEPT_TRNA_HYDROL_2"/>
    <property type="match status" value="1"/>
</dbReference>
<keyword evidence="3 8" id="KW-0378">Hydrolase</keyword>
<feature type="region of interest" description="Disordered" evidence="11">
    <location>
        <begin position="187"/>
        <end position="207"/>
    </location>
</feature>
<dbReference type="NCBIfam" id="TIGR00447">
    <property type="entry name" value="pth"/>
    <property type="match status" value="1"/>
</dbReference>
<proteinExistence type="inferred from homology"/>
<dbReference type="Gene3D" id="3.40.50.1470">
    <property type="entry name" value="Peptidyl-tRNA hydrolase"/>
    <property type="match status" value="1"/>
</dbReference>
<evidence type="ECO:0000256" key="10">
    <source>
        <dbReference type="RuleBase" id="RU004320"/>
    </source>
</evidence>
<evidence type="ECO:0000256" key="8">
    <source>
        <dbReference type="HAMAP-Rule" id="MF_00083"/>
    </source>
</evidence>
<comment type="similarity">
    <text evidence="5 8 10">Belongs to the PTH family.</text>
</comment>
<comment type="function">
    <text evidence="8">Hydrolyzes ribosome-free peptidyl-tRNAs (with 1 or more amino acids incorporated), which drop off the ribosome during protein synthesis, or as a result of ribosome stalling.</text>
</comment>
<keyword evidence="8" id="KW-0963">Cytoplasm</keyword>
<dbReference type="InterPro" id="IPR018171">
    <property type="entry name" value="Pept_tRNA_hydro_CS"/>
</dbReference>
<evidence type="ECO:0000256" key="11">
    <source>
        <dbReference type="SAM" id="MobiDB-lite"/>
    </source>
</evidence>
<dbReference type="GO" id="GO:0072344">
    <property type="term" value="P:rescue of stalled ribosome"/>
    <property type="evidence" value="ECO:0007669"/>
    <property type="project" value="UniProtKB-UniRule"/>
</dbReference>
<dbReference type="AlphaFoldDB" id="A0A9D1CIE3"/>
<feature type="site" description="Stabilizes the basic form of H active site to accept a proton" evidence="8">
    <location>
        <position position="93"/>
    </location>
</feature>
<dbReference type="InterPro" id="IPR001328">
    <property type="entry name" value="Pept_tRNA_hydro"/>
</dbReference>
<dbReference type="FunFam" id="3.40.50.1470:FF:000001">
    <property type="entry name" value="Peptidyl-tRNA hydrolase"/>
    <property type="match status" value="1"/>
</dbReference>
<dbReference type="SUPFAM" id="SSF53178">
    <property type="entry name" value="Peptidyl-tRNA hydrolase-like"/>
    <property type="match status" value="1"/>
</dbReference>
<evidence type="ECO:0000256" key="1">
    <source>
        <dbReference type="ARBA" id="ARBA00013260"/>
    </source>
</evidence>
<gene>
    <name evidence="8" type="primary">pth</name>
    <name evidence="12" type="ORF">IAA66_03770</name>
</gene>
<dbReference type="GO" id="GO:0004045">
    <property type="term" value="F:peptidyl-tRNA hydrolase activity"/>
    <property type="evidence" value="ECO:0007669"/>
    <property type="project" value="UniProtKB-UniRule"/>
</dbReference>
<dbReference type="PROSITE" id="PS01195">
    <property type="entry name" value="PEPT_TRNA_HYDROL_1"/>
    <property type="match status" value="1"/>
</dbReference>
<dbReference type="GO" id="GO:0000049">
    <property type="term" value="F:tRNA binding"/>
    <property type="evidence" value="ECO:0007669"/>
    <property type="project" value="UniProtKB-UniRule"/>
</dbReference>
<dbReference type="InterPro" id="IPR036416">
    <property type="entry name" value="Pept_tRNA_hydro_sf"/>
</dbReference>
<organism evidence="12 13">
    <name type="scientific">Candidatus Avichristensenella intestinipullorum</name>
    <dbReference type="NCBI Taxonomy" id="2840693"/>
    <lineage>
        <taxon>Bacteria</taxon>
        <taxon>Bacillati</taxon>
        <taxon>Bacillota</taxon>
        <taxon>Clostridia</taxon>
        <taxon>Candidatus Avichristensenella</taxon>
    </lineage>
</organism>
<dbReference type="EMBL" id="DVFI01000054">
    <property type="protein sequence ID" value="HIQ62690.1"/>
    <property type="molecule type" value="Genomic_DNA"/>
</dbReference>
<protein>
    <recommendedName>
        <fullName evidence="7 8">Peptidyl-tRNA hydrolase</fullName>
        <shortName evidence="8">Pth</shortName>
        <ecNumber evidence="1 8">3.1.1.29</ecNumber>
    </recommendedName>
</protein>
<reference evidence="12" key="1">
    <citation type="submission" date="2020-10" db="EMBL/GenBank/DDBJ databases">
        <authorList>
            <person name="Gilroy R."/>
        </authorList>
    </citation>
    <scope>NUCLEOTIDE SEQUENCE</scope>
    <source>
        <strain evidence="12">ChiHile30-977</strain>
    </source>
</reference>
<evidence type="ECO:0000256" key="2">
    <source>
        <dbReference type="ARBA" id="ARBA00022555"/>
    </source>
</evidence>
<evidence type="ECO:0000256" key="5">
    <source>
        <dbReference type="ARBA" id="ARBA00038063"/>
    </source>
</evidence>
<comment type="caution">
    <text evidence="12">The sequence shown here is derived from an EMBL/GenBank/DDBJ whole genome shotgun (WGS) entry which is preliminary data.</text>
</comment>
<dbReference type="PANTHER" id="PTHR17224:SF1">
    <property type="entry name" value="PEPTIDYL-TRNA HYDROLASE"/>
    <property type="match status" value="1"/>
</dbReference>